<keyword evidence="6 17" id="KW-0963">Cytoplasm</keyword>
<feature type="domain" description="FAD-binding PCMH-type" evidence="18">
    <location>
        <begin position="25"/>
        <end position="195"/>
    </location>
</feature>
<keyword evidence="12 17" id="KW-0573">Peptidoglycan synthesis</keyword>
<dbReference type="GO" id="GO:0071949">
    <property type="term" value="F:FAD binding"/>
    <property type="evidence" value="ECO:0007669"/>
    <property type="project" value="InterPro"/>
</dbReference>
<comment type="catalytic activity">
    <reaction evidence="16 17">
        <text>UDP-N-acetyl-alpha-D-muramate + NADP(+) = UDP-N-acetyl-3-O-(1-carboxyvinyl)-alpha-D-glucosamine + NADPH + H(+)</text>
        <dbReference type="Rhea" id="RHEA:12248"/>
        <dbReference type="ChEBI" id="CHEBI:15378"/>
        <dbReference type="ChEBI" id="CHEBI:57783"/>
        <dbReference type="ChEBI" id="CHEBI:58349"/>
        <dbReference type="ChEBI" id="CHEBI:68483"/>
        <dbReference type="ChEBI" id="CHEBI:70757"/>
        <dbReference type="EC" id="1.3.1.98"/>
    </reaction>
</comment>
<comment type="pathway">
    <text evidence="4 17">Cell wall biogenesis; peptidoglycan biosynthesis.</text>
</comment>
<dbReference type="SUPFAM" id="SSF56194">
    <property type="entry name" value="Uridine diphospho-N-Acetylenolpyruvylglucosamine reductase, MurB, C-terminal domain"/>
    <property type="match status" value="1"/>
</dbReference>
<evidence type="ECO:0000256" key="15">
    <source>
        <dbReference type="ARBA" id="ARBA00023316"/>
    </source>
</evidence>
<accession>A0A401YEF7</accession>
<feature type="active site" evidence="17">
    <location>
        <position position="173"/>
    </location>
</feature>
<evidence type="ECO:0000256" key="13">
    <source>
        <dbReference type="ARBA" id="ARBA00023002"/>
    </source>
</evidence>
<evidence type="ECO:0000256" key="14">
    <source>
        <dbReference type="ARBA" id="ARBA00023306"/>
    </source>
</evidence>
<protein>
    <recommendedName>
        <fullName evidence="17">UDP-N-acetylenolpyruvoylglucosamine reductase</fullName>
        <ecNumber evidence="17">1.3.1.98</ecNumber>
    </recommendedName>
    <alternativeName>
        <fullName evidence="17">UDP-N-acetylmuramate dehydrogenase</fullName>
    </alternativeName>
</protein>
<keyword evidence="15 17" id="KW-0961">Cell wall biogenesis/degradation</keyword>
<keyword evidence="8 17" id="KW-0285">Flavoprotein</keyword>
<dbReference type="PANTHER" id="PTHR21071">
    <property type="entry name" value="UDP-N-ACETYLENOLPYRUVOYLGLUCOSAMINE REDUCTASE"/>
    <property type="match status" value="1"/>
</dbReference>
<keyword evidence="7 17" id="KW-0132">Cell division</keyword>
<dbReference type="GO" id="GO:0071555">
    <property type="term" value="P:cell wall organization"/>
    <property type="evidence" value="ECO:0007669"/>
    <property type="project" value="UniProtKB-KW"/>
</dbReference>
<feature type="active site" evidence="17">
    <location>
        <position position="347"/>
    </location>
</feature>
<dbReference type="InterPro" id="IPR016167">
    <property type="entry name" value="FAD-bd_PCMH_sub1"/>
</dbReference>
<dbReference type="GO" id="GO:0008762">
    <property type="term" value="F:UDP-N-acetylmuramate dehydrogenase activity"/>
    <property type="evidence" value="ECO:0007669"/>
    <property type="project" value="UniProtKB-UniRule"/>
</dbReference>
<dbReference type="UniPathway" id="UPA00219"/>
<keyword evidence="13 17" id="KW-0560">Oxidoreductase</keyword>
<name>A0A401YEF7_9ACTN</name>
<dbReference type="InterPro" id="IPR011601">
    <property type="entry name" value="MurB_C"/>
</dbReference>
<comment type="similarity">
    <text evidence="5 17">Belongs to the MurB family.</text>
</comment>
<comment type="caution">
    <text evidence="19">The sequence shown here is derived from an EMBL/GenBank/DDBJ whole genome shotgun (WGS) entry which is preliminary data.</text>
</comment>
<dbReference type="InterPro" id="IPR003170">
    <property type="entry name" value="MurB"/>
</dbReference>
<comment type="subcellular location">
    <subcellularLocation>
        <location evidence="3 17">Cytoplasm</location>
    </subcellularLocation>
</comment>
<dbReference type="GO" id="GO:0009252">
    <property type="term" value="P:peptidoglycan biosynthetic process"/>
    <property type="evidence" value="ECO:0007669"/>
    <property type="project" value="UniProtKB-UniRule"/>
</dbReference>
<evidence type="ECO:0000256" key="12">
    <source>
        <dbReference type="ARBA" id="ARBA00022984"/>
    </source>
</evidence>
<evidence type="ECO:0000256" key="7">
    <source>
        <dbReference type="ARBA" id="ARBA00022618"/>
    </source>
</evidence>
<dbReference type="SUPFAM" id="SSF56176">
    <property type="entry name" value="FAD-binding/transporter-associated domain-like"/>
    <property type="match status" value="1"/>
</dbReference>
<keyword evidence="20" id="KW-1185">Reference proteome</keyword>
<proteinExistence type="inferred from homology"/>
<dbReference type="InterPro" id="IPR036635">
    <property type="entry name" value="MurB_C_sf"/>
</dbReference>
<evidence type="ECO:0000256" key="17">
    <source>
        <dbReference type="HAMAP-Rule" id="MF_00037"/>
    </source>
</evidence>
<evidence type="ECO:0000256" key="16">
    <source>
        <dbReference type="ARBA" id="ARBA00048914"/>
    </source>
</evidence>
<dbReference type="Gene3D" id="3.30.43.10">
    <property type="entry name" value="Uridine Diphospho-n-acetylenolpyruvylglucosamine Reductase, domain 2"/>
    <property type="match status" value="1"/>
</dbReference>
<dbReference type="Pfam" id="PF02873">
    <property type="entry name" value="MurB_C"/>
    <property type="match status" value="1"/>
</dbReference>
<dbReference type="AlphaFoldDB" id="A0A401YEF7"/>
<dbReference type="EMBL" id="BIFH01000013">
    <property type="protein sequence ID" value="GCD92948.1"/>
    <property type="molecule type" value="Genomic_DNA"/>
</dbReference>
<dbReference type="PANTHER" id="PTHR21071:SF4">
    <property type="entry name" value="UDP-N-ACETYLENOLPYRUVOYLGLUCOSAMINE REDUCTASE"/>
    <property type="match status" value="1"/>
</dbReference>
<keyword evidence="14 17" id="KW-0131">Cell cycle</keyword>
<dbReference type="EC" id="1.3.1.98" evidence="17"/>
<sequence>MTAGGVSGVYEPAERRLASWTTLRLGGAAERLVVFTDEEALCAEAAAADARSEPFTVLGSGSNVVVADAGLTGTVAVVGTRGIRPGRRDGGTVEVTVAAGEPLAELVTWSVSEGLAGLESLAGIPGTVGATPVQNVGAYGQEVSDTLCEVRAYDRRCRRMVVLPAARCGLGHRTSRFRRTDRWLLSAVTFRLESGALSAPVRHPEVARLLGTEVSSRVPIAEVPAAVTAIRRTKGMVLSRDDPDTRSVGSFFANPIVSAAGAEEAGRRVGAVPPQWPDRDGVKLSAAWLIERAGWRRGDGLGDIRISTKHALALTNRGGGTTRQLLELAGRIRAGVARTSGVRLEPEPTLLGCTL</sequence>
<evidence type="ECO:0000256" key="9">
    <source>
        <dbReference type="ARBA" id="ARBA00022827"/>
    </source>
</evidence>
<evidence type="ECO:0000256" key="1">
    <source>
        <dbReference type="ARBA" id="ARBA00001974"/>
    </source>
</evidence>
<dbReference type="Gene3D" id="3.90.78.10">
    <property type="entry name" value="UDP-N-acetylenolpyruvoylglucosamine reductase, C-terminal domain"/>
    <property type="match status" value="1"/>
</dbReference>
<keyword evidence="9 17" id="KW-0274">FAD</keyword>
<evidence type="ECO:0000256" key="4">
    <source>
        <dbReference type="ARBA" id="ARBA00004752"/>
    </source>
</evidence>
<evidence type="ECO:0000256" key="3">
    <source>
        <dbReference type="ARBA" id="ARBA00004496"/>
    </source>
</evidence>
<feature type="active site" description="Proton donor" evidence="17">
    <location>
        <position position="250"/>
    </location>
</feature>
<dbReference type="NCBIfam" id="TIGR00179">
    <property type="entry name" value="murB"/>
    <property type="match status" value="1"/>
</dbReference>
<evidence type="ECO:0000256" key="10">
    <source>
        <dbReference type="ARBA" id="ARBA00022857"/>
    </source>
</evidence>
<evidence type="ECO:0000259" key="18">
    <source>
        <dbReference type="PROSITE" id="PS51387"/>
    </source>
</evidence>
<dbReference type="GO" id="GO:0008360">
    <property type="term" value="P:regulation of cell shape"/>
    <property type="evidence" value="ECO:0007669"/>
    <property type="project" value="UniProtKB-KW"/>
</dbReference>
<dbReference type="Pfam" id="PF01565">
    <property type="entry name" value="FAD_binding_4"/>
    <property type="match status" value="1"/>
</dbReference>
<dbReference type="HAMAP" id="MF_00037">
    <property type="entry name" value="MurB"/>
    <property type="match status" value="1"/>
</dbReference>
<dbReference type="GO" id="GO:0051301">
    <property type="term" value="P:cell division"/>
    <property type="evidence" value="ECO:0007669"/>
    <property type="project" value="UniProtKB-KW"/>
</dbReference>
<evidence type="ECO:0000256" key="5">
    <source>
        <dbReference type="ARBA" id="ARBA00010485"/>
    </source>
</evidence>
<evidence type="ECO:0000256" key="11">
    <source>
        <dbReference type="ARBA" id="ARBA00022960"/>
    </source>
</evidence>
<dbReference type="PROSITE" id="PS51387">
    <property type="entry name" value="FAD_PCMH"/>
    <property type="match status" value="1"/>
</dbReference>
<dbReference type="GO" id="GO:0005829">
    <property type="term" value="C:cytosol"/>
    <property type="evidence" value="ECO:0007669"/>
    <property type="project" value="TreeGrafter"/>
</dbReference>
<dbReference type="InterPro" id="IPR016166">
    <property type="entry name" value="FAD-bd_PCMH"/>
</dbReference>
<comment type="function">
    <text evidence="2 17">Cell wall formation.</text>
</comment>
<evidence type="ECO:0000256" key="8">
    <source>
        <dbReference type="ARBA" id="ARBA00022630"/>
    </source>
</evidence>
<dbReference type="InterPro" id="IPR036318">
    <property type="entry name" value="FAD-bd_PCMH-like_sf"/>
</dbReference>
<reference evidence="19 20" key="1">
    <citation type="submission" date="2018-12" db="EMBL/GenBank/DDBJ databases">
        <title>Draft genome sequence of Embleya hyalina NBRC 13850T.</title>
        <authorList>
            <person name="Komaki H."/>
            <person name="Hosoyama A."/>
            <person name="Kimura A."/>
            <person name="Ichikawa N."/>
            <person name="Tamura T."/>
        </authorList>
    </citation>
    <scope>NUCLEOTIDE SEQUENCE [LARGE SCALE GENOMIC DNA]</scope>
    <source>
        <strain evidence="19 20">NBRC 13850</strain>
    </source>
</reference>
<dbReference type="InterPro" id="IPR006094">
    <property type="entry name" value="Oxid_FAD_bind_N"/>
</dbReference>
<dbReference type="NCBIfam" id="NF010478">
    <property type="entry name" value="PRK13903.1"/>
    <property type="match status" value="1"/>
</dbReference>
<dbReference type="Gene3D" id="3.30.465.10">
    <property type="match status" value="1"/>
</dbReference>
<keyword evidence="10 17" id="KW-0521">NADP</keyword>
<keyword evidence="11 17" id="KW-0133">Cell shape</keyword>
<gene>
    <name evidence="19" type="primary">murB_1</name>
    <name evidence="17" type="synonym">murB</name>
    <name evidence="19" type="ORF">EHYA_00591</name>
</gene>
<evidence type="ECO:0000313" key="20">
    <source>
        <dbReference type="Proteomes" id="UP000286931"/>
    </source>
</evidence>
<dbReference type="InterPro" id="IPR016169">
    <property type="entry name" value="FAD-bd_PCMH_sub2"/>
</dbReference>
<evidence type="ECO:0000256" key="2">
    <source>
        <dbReference type="ARBA" id="ARBA00003921"/>
    </source>
</evidence>
<comment type="cofactor">
    <cofactor evidence="1 17">
        <name>FAD</name>
        <dbReference type="ChEBI" id="CHEBI:57692"/>
    </cofactor>
</comment>
<evidence type="ECO:0000313" key="19">
    <source>
        <dbReference type="EMBL" id="GCD92948.1"/>
    </source>
</evidence>
<dbReference type="Proteomes" id="UP000286931">
    <property type="component" value="Unassembled WGS sequence"/>
</dbReference>
<evidence type="ECO:0000256" key="6">
    <source>
        <dbReference type="ARBA" id="ARBA00022490"/>
    </source>
</evidence>
<organism evidence="19 20">
    <name type="scientific">Embleya hyalina</name>
    <dbReference type="NCBI Taxonomy" id="516124"/>
    <lineage>
        <taxon>Bacteria</taxon>
        <taxon>Bacillati</taxon>
        <taxon>Actinomycetota</taxon>
        <taxon>Actinomycetes</taxon>
        <taxon>Kitasatosporales</taxon>
        <taxon>Streptomycetaceae</taxon>
        <taxon>Embleya</taxon>
    </lineage>
</organism>